<dbReference type="PROSITE" id="PS51720">
    <property type="entry name" value="G_AIG1"/>
    <property type="match status" value="3"/>
</dbReference>
<organism evidence="6 7">
    <name type="scientific">Anabarilius grahami</name>
    <name type="common">Kanglang fish</name>
    <name type="synonym">Barilius grahami</name>
    <dbReference type="NCBI Taxonomy" id="495550"/>
    <lineage>
        <taxon>Eukaryota</taxon>
        <taxon>Metazoa</taxon>
        <taxon>Chordata</taxon>
        <taxon>Craniata</taxon>
        <taxon>Vertebrata</taxon>
        <taxon>Euteleostomi</taxon>
        <taxon>Actinopterygii</taxon>
        <taxon>Neopterygii</taxon>
        <taxon>Teleostei</taxon>
        <taxon>Ostariophysi</taxon>
        <taxon>Cypriniformes</taxon>
        <taxon>Xenocyprididae</taxon>
        <taxon>Xenocypridinae</taxon>
        <taxon>Xenocypridinae incertae sedis</taxon>
        <taxon>Anabarilius</taxon>
    </lineage>
</organism>
<evidence type="ECO:0000256" key="4">
    <source>
        <dbReference type="SAM" id="Coils"/>
    </source>
</evidence>
<dbReference type="PANTHER" id="PTHR10903">
    <property type="entry name" value="GTPASE, IMAP FAMILY MEMBER-RELATED"/>
    <property type="match status" value="1"/>
</dbReference>
<dbReference type="InterPro" id="IPR045058">
    <property type="entry name" value="GIMA/IAN/Toc"/>
</dbReference>
<feature type="domain" description="AIG1-type G" evidence="5">
    <location>
        <begin position="507"/>
        <end position="698"/>
    </location>
</feature>
<name>A0A3N0Z9T2_ANAGA</name>
<gene>
    <name evidence="6" type="ORF">DPX16_5475</name>
</gene>
<accession>A0A3N0Z9T2</accession>
<dbReference type="InterPro" id="IPR006703">
    <property type="entry name" value="G_AIG1"/>
</dbReference>
<evidence type="ECO:0000313" key="7">
    <source>
        <dbReference type="Proteomes" id="UP000281406"/>
    </source>
</evidence>
<sequence>MKDGFKIDSKLLEDMEEKRRTVKKRAEEREIEAKTKMQTLKERLTETFFPELRIVLMGGNIVGKSSVVNTILKIKQEKNMSKKCVMSKGEVDKQTVILIDTPGWWPYASVKETSESVKQEIMSSVTCCPPGPHAVLLVLQSGVAFTEAQRRSVKEHMELLGRDVWKYCIVVFSRGDWIVTPTIEEHIESEGEDLQWLINQCGNRYHVINYMEQDDGKQVRELMEKVVMMARMNTDLLTPLEGAKEDSDSGWGSDQDRFERGSLNLYPPENCPALPEIKVIIIGSKFEYKCTAANTILGHYECKVGKEIVESEKKQRTNQSKSVTLVMTPGWWKSSTPAESAKYIQMEIVHSLKLCPDPHAFLLVINLHTTFTEMHLNSVVEHMEILGEQIWNHTIVLLMHNDKIKRRADNKKLIERAGQDLDLLIKKCGNRVHVFNYTDRRGTNVEKLFHKIENLQAEHKGQGFKMDSKLLEDMEEKRRTVKKQAEEREKKTLQTLREHLPEKSSDFPELRIVLMGVKIVGKTSVMNTILKNKDFSSVNKCVMREREVDKRKVILIETPGWWPYASVKETSESVKQEIMSGVTMCPPGPHAVLLVLQSGVAFTEAHRRTVKEHMELLGRDVWKYCIVIFTKGDWMGTPTIEEHIESEGETLQWLINKCGNRYHVLNNMERDDGKQVRELMEKVVMMARVNNDLLKPVEGGMEESDSGWASNMSDIDKLEIGSLNLDPPEMHEEDYVTKWLENGFDYRNLPDVSEDISEDVKQN</sequence>
<dbReference type="EMBL" id="RJVU01001704">
    <property type="protein sequence ID" value="ROL55190.1"/>
    <property type="molecule type" value="Genomic_DNA"/>
</dbReference>
<keyword evidence="3" id="KW-0342">GTP-binding</keyword>
<protein>
    <submittedName>
        <fullName evidence="6">GTPase IMAP family member 8</fullName>
    </submittedName>
</protein>
<dbReference type="SUPFAM" id="SSF52540">
    <property type="entry name" value="P-loop containing nucleoside triphosphate hydrolases"/>
    <property type="match status" value="3"/>
</dbReference>
<keyword evidence="2" id="KW-0547">Nucleotide-binding</keyword>
<comment type="caution">
    <text evidence="6">The sequence shown here is derived from an EMBL/GenBank/DDBJ whole genome shotgun (WGS) entry which is preliminary data.</text>
</comment>
<dbReference type="PANTHER" id="PTHR10903:SF107">
    <property type="entry name" value="GTPASE IMAP FAMILY MEMBER 4-LIKE-RELATED"/>
    <property type="match status" value="1"/>
</dbReference>
<dbReference type="FunFam" id="3.40.50.300:FF:001809">
    <property type="entry name" value="Si:ch1073-365p7.2"/>
    <property type="match status" value="2"/>
</dbReference>
<dbReference type="OrthoDB" id="9982588at2759"/>
<comment type="similarity">
    <text evidence="1">Belongs to the TRAFAC class TrmE-Era-EngA-EngB-Septin-like GTPase superfamily. AIG1/Toc34/Toc159-like paraseptin GTPase family. IAN subfamily.</text>
</comment>
<evidence type="ECO:0000256" key="3">
    <source>
        <dbReference type="ARBA" id="ARBA00023134"/>
    </source>
</evidence>
<dbReference type="InterPro" id="IPR027417">
    <property type="entry name" value="P-loop_NTPase"/>
</dbReference>
<evidence type="ECO:0000259" key="5">
    <source>
        <dbReference type="PROSITE" id="PS51720"/>
    </source>
</evidence>
<keyword evidence="4" id="KW-0175">Coiled coil</keyword>
<feature type="domain" description="AIG1-type G" evidence="5">
    <location>
        <begin position="274"/>
        <end position="475"/>
    </location>
</feature>
<evidence type="ECO:0000256" key="1">
    <source>
        <dbReference type="ARBA" id="ARBA00008535"/>
    </source>
</evidence>
<dbReference type="Gene3D" id="3.40.50.300">
    <property type="entry name" value="P-loop containing nucleotide triphosphate hydrolases"/>
    <property type="match status" value="3"/>
</dbReference>
<dbReference type="Proteomes" id="UP000281406">
    <property type="component" value="Unassembled WGS sequence"/>
</dbReference>
<dbReference type="AlphaFoldDB" id="A0A3N0Z9T2"/>
<dbReference type="Pfam" id="PF04548">
    <property type="entry name" value="AIG1"/>
    <property type="match status" value="3"/>
</dbReference>
<dbReference type="GO" id="GO:0005525">
    <property type="term" value="F:GTP binding"/>
    <property type="evidence" value="ECO:0007669"/>
    <property type="project" value="UniProtKB-KW"/>
</dbReference>
<feature type="coiled-coil region" evidence="4">
    <location>
        <begin position="12"/>
        <end position="43"/>
    </location>
</feature>
<reference evidence="6 7" key="1">
    <citation type="submission" date="2018-10" db="EMBL/GenBank/DDBJ databases">
        <title>Genome assembly for a Yunnan-Guizhou Plateau 3E fish, Anabarilius grahami (Regan), and its evolutionary and genetic applications.</title>
        <authorList>
            <person name="Jiang W."/>
        </authorList>
    </citation>
    <scope>NUCLEOTIDE SEQUENCE [LARGE SCALE GENOMIC DNA]</scope>
    <source>
        <strain evidence="6">AG-KIZ</strain>
        <tissue evidence="6">Muscle</tissue>
    </source>
</reference>
<evidence type="ECO:0000313" key="6">
    <source>
        <dbReference type="EMBL" id="ROL55190.1"/>
    </source>
</evidence>
<feature type="domain" description="AIG1-type G" evidence="5">
    <location>
        <begin position="49"/>
        <end position="241"/>
    </location>
</feature>
<evidence type="ECO:0000256" key="2">
    <source>
        <dbReference type="ARBA" id="ARBA00022741"/>
    </source>
</evidence>
<proteinExistence type="inferred from homology"/>
<keyword evidence="7" id="KW-1185">Reference proteome</keyword>